<reference evidence="11 12" key="1">
    <citation type="submission" date="2024-03" db="EMBL/GenBank/DDBJ databases">
        <authorList>
            <person name="Jo J.-H."/>
        </authorList>
    </citation>
    <scope>NUCLEOTIDE SEQUENCE [LARGE SCALE GENOMIC DNA]</scope>
    <source>
        <strain evidence="11 12">AS3R-12</strain>
    </source>
</reference>
<evidence type="ECO:0000256" key="7">
    <source>
        <dbReference type="ARBA" id="ARBA00024197"/>
    </source>
</evidence>
<evidence type="ECO:0000256" key="5">
    <source>
        <dbReference type="ARBA" id="ARBA00023136"/>
    </source>
</evidence>
<evidence type="ECO:0000256" key="2">
    <source>
        <dbReference type="ARBA" id="ARBA00022475"/>
    </source>
</evidence>
<dbReference type="InterPro" id="IPR011990">
    <property type="entry name" value="TPR-like_helical_dom_sf"/>
</dbReference>
<dbReference type="Pfam" id="PF09976">
    <property type="entry name" value="TPR_21"/>
    <property type="match status" value="1"/>
</dbReference>
<comment type="similarity">
    <text evidence="7">Belongs to the YfgM family.</text>
</comment>
<comment type="subcellular location">
    <subcellularLocation>
        <location evidence="1">Cell membrane</location>
        <topology evidence="1">Single-pass type II membrane protein</topology>
    </subcellularLocation>
</comment>
<name>A0ABU8SAJ4_9SPHN</name>
<evidence type="ECO:0000313" key="12">
    <source>
        <dbReference type="Proteomes" id="UP001379235"/>
    </source>
</evidence>
<evidence type="ECO:0000256" key="9">
    <source>
        <dbReference type="SAM" id="MobiDB-lite"/>
    </source>
</evidence>
<evidence type="ECO:0000313" key="11">
    <source>
        <dbReference type="EMBL" id="MEJ6010977.1"/>
    </source>
</evidence>
<keyword evidence="4" id="KW-1133">Transmembrane helix</keyword>
<keyword evidence="3" id="KW-0812">Transmembrane</keyword>
<protein>
    <recommendedName>
        <fullName evidence="8">Ancillary SecYEG translocon subunit</fullName>
    </recommendedName>
</protein>
<proteinExistence type="inferred from homology"/>
<keyword evidence="12" id="KW-1185">Reference proteome</keyword>
<feature type="compositionally biased region" description="Polar residues" evidence="9">
    <location>
        <begin position="1"/>
        <end position="11"/>
    </location>
</feature>
<evidence type="ECO:0000256" key="3">
    <source>
        <dbReference type="ARBA" id="ARBA00022692"/>
    </source>
</evidence>
<dbReference type="InterPro" id="IPR026039">
    <property type="entry name" value="YfgM"/>
</dbReference>
<keyword evidence="6" id="KW-0143">Chaperone</keyword>
<dbReference type="Gene3D" id="1.25.40.10">
    <property type="entry name" value="Tetratricopeptide repeat domain"/>
    <property type="match status" value="1"/>
</dbReference>
<dbReference type="PANTHER" id="PTHR38035">
    <property type="entry name" value="UPF0070 PROTEIN YFGM"/>
    <property type="match status" value="1"/>
</dbReference>
<keyword evidence="5" id="KW-0472">Membrane</keyword>
<feature type="domain" description="Ancillary SecYEG translocon subunit/Cell division coordinator CpoB TPR" evidence="10">
    <location>
        <begin position="41"/>
        <end position="203"/>
    </location>
</feature>
<organism evidence="11 12">
    <name type="scientific">Novosphingobium aquae</name>
    <dbReference type="NCBI Taxonomy" id="3133435"/>
    <lineage>
        <taxon>Bacteria</taxon>
        <taxon>Pseudomonadati</taxon>
        <taxon>Pseudomonadota</taxon>
        <taxon>Alphaproteobacteria</taxon>
        <taxon>Sphingomonadales</taxon>
        <taxon>Sphingomonadaceae</taxon>
        <taxon>Novosphingobium</taxon>
    </lineage>
</organism>
<evidence type="ECO:0000259" key="10">
    <source>
        <dbReference type="Pfam" id="PF09976"/>
    </source>
</evidence>
<dbReference type="RefSeq" id="WP_339967835.1">
    <property type="nucleotide sequence ID" value="NZ_JBBHJY010000007.1"/>
</dbReference>
<evidence type="ECO:0000256" key="6">
    <source>
        <dbReference type="ARBA" id="ARBA00023186"/>
    </source>
</evidence>
<sequence>MALSPENSKSPALSRDDAQKEGFMREVDEALREDQALDLIKRWGKPIGAAIFLGLAGLGAWIGWDYHQDQGRAERAETYVKALDQLEAGKLDEASKLLDPLTKGSNDGSQASARMLQAGILAEQGKSNDAAKAFAAIAADSSAPQAYRDLATIRQTALIFDSAAPDKIVAAMKPLAVPGKPWFGSAAELLGMAYLKQGKNDLAGPLFASIARDKTVPDSLRRRARQMAGYLGVDAVDDVNEAVKDVTAANAPQQGQQ</sequence>
<comment type="caution">
    <text evidence="11">The sequence shown here is derived from an EMBL/GenBank/DDBJ whole genome shotgun (WGS) entry which is preliminary data.</text>
</comment>
<evidence type="ECO:0000256" key="4">
    <source>
        <dbReference type="ARBA" id="ARBA00022989"/>
    </source>
</evidence>
<dbReference type="Proteomes" id="UP001379235">
    <property type="component" value="Unassembled WGS sequence"/>
</dbReference>
<evidence type="ECO:0000256" key="1">
    <source>
        <dbReference type="ARBA" id="ARBA00004401"/>
    </source>
</evidence>
<feature type="region of interest" description="Disordered" evidence="9">
    <location>
        <begin position="1"/>
        <end position="21"/>
    </location>
</feature>
<dbReference type="PANTHER" id="PTHR38035:SF1">
    <property type="entry name" value="ANCILLARY SECYEG TRANSLOCON SUBUNIT"/>
    <property type="match status" value="1"/>
</dbReference>
<keyword evidence="2" id="KW-1003">Cell membrane</keyword>
<evidence type="ECO:0000256" key="8">
    <source>
        <dbReference type="ARBA" id="ARBA00024235"/>
    </source>
</evidence>
<dbReference type="InterPro" id="IPR018704">
    <property type="entry name" value="SecYEG/CpoB_TPR"/>
</dbReference>
<accession>A0ABU8SAJ4</accession>
<gene>
    <name evidence="11" type="ORF">WG900_13725</name>
</gene>
<dbReference type="EMBL" id="JBBHJY010000007">
    <property type="protein sequence ID" value="MEJ6010977.1"/>
    <property type="molecule type" value="Genomic_DNA"/>
</dbReference>